<feature type="domain" description="ELMO" evidence="1">
    <location>
        <begin position="130"/>
        <end position="286"/>
    </location>
</feature>
<name>A0A2G4SRJ7_RHIZD</name>
<dbReference type="RefSeq" id="XP_023465101.1">
    <property type="nucleotide sequence ID" value="XM_023608905.1"/>
</dbReference>
<evidence type="ECO:0000313" key="3">
    <source>
        <dbReference type="Proteomes" id="UP000242254"/>
    </source>
</evidence>
<dbReference type="PROSITE" id="PS51335">
    <property type="entry name" value="ELMO"/>
    <property type="match status" value="1"/>
</dbReference>
<dbReference type="Pfam" id="PF04727">
    <property type="entry name" value="ELMO_CED12"/>
    <property type="match status" value="1"/>
</dbReference>
<organism evidence="2 3">
    <name type="scientific">Rhizopus microsporus ATCC 52813</name>
    <dbReference type="NCBI Taxonomy" id="1340429"/>
    <lineage>
        <taxon>Eukaryota</taxon>
        <taxon>Fungi</taxon>
        <taxon>Fungi incertae sedis</taxon>
        <taxon>Mucoromycota</taxon>
        <taxon>Mucoromycotina</taxon>
        <taxon>Mucoromycetes</taxon>
        <taxon>Mucorales</taxon>
        <taxon>Mucorineae</taxon>
        <taxon>Rhizopodaceae</taxon>
        <taxon>Rhizopus</taxon>
    </lineage>
</organism>
<evidence type="ECO:0000259" key="1">
    <source>
        <dbReference type="PROSITE" id="PS51335"/>
    </source>
</evidence>
<dbReference type="GO" id="GO:0005096">
    <property type="term" value="F:GTPase activator activity"/>
    <property type="evidence" value="ECO:0007669"/>
    <property type="project" value="TreeGrafter"/>
</dbReference>
<dbReference type="Proteomes" id="UP000242254">
    <property type="component" value="Unassembled WGS sequence"/>
</dbReference>
<dbReference type="InterPro" id="IPR006816">
    <property type="entry name" value="ELMO_dom"/>
</dbReference>
<sequence>MGWIILFLLNRVYQSPILLSLYKWFKCIYGQINHTTEISRLLYTPLSPFKLYRIDKSISYSNVLMEENFQLKESICDIDSIKDSIIQKKHVSVDLHVNLLNALQVIYASNQLLNSINDSISTKYDSNNKEHEDKLLQLWNKLIPNKSLQSRVTKQWVEIGFQGNDPATDFRGMGIQGLDDLLFFAEHYPAHARSILEHANDPLQWYPFAIVGINITKFNYQLVESKKLQLYLFEYGTDERAFQEFYCYLFYKFDQFWMFTVMEFETRFNEFKFIVEKELMQQKVKPFSMLIQDNLQIYKDDKKLN</sequence>
<protein>
    <recommendedName>
        <fullName evidence="1">ELMO domain-containing protein</fullName>
    </recommendedName>
</protein>
<dbReference type="InterPro" id="IPR050868">
    <property type="entry name" value="ELMO_domain-containing"/>
</dbReference>
<proteinExistence type="predicted"/>
<dbReference type="PANTHER" id="PTHR12771">
    <property type="entry name" value="ENGULFMENT AND CELL MOTILITY"/>
    <property type="match status" value="1"/>
</dbReference>
<dbReference type="GeneID" id="35439895"/>
<accession>A0A2G4SRJ7</accession>
<dbReference type="PANTHER" id="PTHR12771:SF51">
    <property type="entry name" value="LD01482P"/>
    <property type="match status" value="1"/>
</dbReference>
<dbReference type="STRING" id="1340429.A0A2G4SRJ7"/>
<dbReference type="EMBL" id="KZ303852">
    <property type="protein sequence ID" value="PHZ11393.1"/>
    <property type="molecule type" value="Genomic_DNA"/>
</dbReference>
<keyword evidence="3" id="KW-1185">Reference proteome</keyword>
<reference evidence="2 3" key="1">
    <citation type="journal article" date="2016" name="Proc. Natl. Acad. Sci. U.S.A.">
        <title>Lipid metabolic changes in an early divergent fungus govern the establishment of a mutualistic symbiosis with endobacteria.</title>
        <authorList>
            <person name="Lastovetsky O.A."/>
            <person name="Gaspar M.L."/>
            <person name="Mondo S.J."/>
            <person name="LaButti K.M."/>
            <person name="Sandor L."/>
            <person name="Grigoriev I.V."/>
            <person name="Henry S.A."/>
            <person name="Pawlowska T.E."/>
        </authorList>
    </citation>
    <scope>NUCLEOTIDE SEQUENCE [LARGE SCALE GENOMIC DNA]</scope>
    <source>
        <strain evidence="2 3">ATCC 52813</strain>
    </source>
</reference>
<gene>
    <name evidence="2" type="ORF">RHIMIDRAFT_23819</name>
</gene>
<evidence type="ECO:0000313" key="2">
    <source>
        <dbReference type="EMBL" id="PHZ11393.1"/>
    </source>
</evidence>
<dbReference type="AlphaFoldDB" id="A0A2G4SRJ7"/>